<dbReference type="EMBL" id="REGN01000654">
    <property type="protein sequence ID" value="RNA40319.1"/>
    <property type="molecule type" value="Genomic_DNA"/>
</dbReference>
<gene>
    <name evidence="1" type="ORF">BpHYR1_017928</name>
</gene>
<dbReference type="Proteomes" id="UP000276133">
    <property type="component" value="Unassembled WGS sequence"/>
</dbReference>
<dbReference type="AlphaFoldDB" id="A0A3M7SXB2"/>
<sequence>MLNFFFPRDIWHEYFSFSDTPICSISNCTSAKKCLQEYLDRRLLDLDEGKDVDSLKVQKLLIFMDFMFYFVVIFSEKYASNNEYLTYFCSKFLTKNKLFPKIKKHLGPHNKILNSLNKKVLKGHSKITLIENKDQCLKSSITIPSDYFFDKS</sequence>
<name>A0A3M7SXB2_BRAPC</name>
<proteinExistence type="predicted"/>
<evidence type="ECO:0000313" key="1">
    <source>
        <dbReference type="EMBL" id="RNA40319.1"/>
    </source>
</evidence>
<accession>A0A3M7SXB2</accession>
<protein>
    <submittedName>
        <fullName evidence="1">Uncharacterized protein</fullName>
    </submittedName>
</protein>
<reference evidence="1 2" key="1">
    <citation type="journal article" date="2018" name="Sci. Rep.">
        <title>Genomic signatures of local adaptation to the degree of environmental predictability in rotifers.</title>
        <authorList>
            <person name="Franch-Gras L."/>
            <person name="Hahn C."/>
            <person name="Garcia-Roger E.M."/>
            <person name="Carmona M.J."/>
            <person name="Serra M."/>
            <person name="Gomez A."/>
        </authorList>
    </citation>
    <scope>NUCLEOTIDE SEQUENCE [LARGE SCALE GENOMIC DNA]</scope>
    <source>
        <strain evidence="1">HYR1</strain>
    </source>
</reference>
<comment type="caution">
    <text evidence="1">The sequence shown here is derived from an EMBL/GenBank/DDBJ whole genome shotgun (WGS) entry which is preliminary data.</text>
</comment>
<organism evidence="1 2">
    <name type="scientific">Brachionus plicatilis</name>
    <name type="common">Marine rotifer</name>
    <name type="synonym">Brachionus muelleri</name>
    <dbReference type="NCBI Taxonomy" id="10195"/>
    <lineage>
        <taxon>Eukaryota</taxon>
        <taxon>Metazoa</taxon>
        <taxon>Spiralia</taxon>
        <taxon>Gnathifera</taxon>
        <taxon>Rotifera</taxon>
        <taxon>Eurotatoria</taxon>
        <taxon>Monogononta</taxon>
        <taxon>Pseudotrocha</taxon>
        <taxon>Ploima</taxon>
        <taxon>Brachionidae</taxon>
        <taxon>Brachionus</taxon>
    </lineage>
</organism>
<evidence type="ECO:0000313" key="2">
    <source>
        <dbReference type="Proteomes" id="UP000276133"/>
    </source>
</evidence>
<keyword evidence="2" id="KW-1185">Reference proteome</keyword>